<dbReference type="InterPro" id="IPR005674">
    <property type="entry name" value="CocE/Ser_esterase"/>
</dbReference>
<dbReference type="SMART" id="SM00382">
    <property type="entry name" value="AAA"/>
    <property type="match status" value="1"/>
</dbReference>
<gene>
    <name evidence="9" type="ORF">J2853_000285</name>
</gene>
<accession>A0ABT9Q553</accession>
<feature type="transmembrane region" description="Helical" evidence="7">
    <location>
        <begin position="602"/>
        <end position="621"/>
    </location>
</feature>
<dbReference type="InterPro" id="IPR027417">
    <property type="entry name" value="P-loop_NTPase"/>
</dbReference>
<reference evidence="9 10" key="1">
    <citation type="submission" date="2023-07" db="EMBL/GenBank/DDBJ databases">
        <title>Sequencing the genomes of 1000 actinobacteria strains.</title>
        <authorList>
            <person name="Klenk H.-P."/>
        </authorList>
    </citation>
    <scope>NUCLEOTIDE SEQUENCE [LARGE SCALE GENOMIC DNA]</scope>
    <source>
        <strain evidence="9 10">DSM 46740</strain>
    </source>
</reference>
<keyword evidence="7" id="KW-0812">Transmembrane</keyword>
<dbReference type="Pfam" id="PF08530">
    <property type="entry name" value="PepX_C"/>
    <property type="match status" value="1"/>
</dbReference>
<name>A0ABT9Q553_9ACTN</name>
<dbReference type="RefSeq" id="WP_307554080.1">
    <property type="nucleotide sequence ID" value="NZ_JAUSQU010000001.1"/>
</dbReference>
<keyword evidence="10" id="KW-1185">Reference proteome</keyword>
<feature type="region of interest" description="Disordered" evidence="6">
    <location>
        <begin position="473"/>
        <end position="496"/>
    </location>
</feature>
<comment type="caution">
    <text evidence="9">The sequence shown here is derived from an EMBL/GenBank/DDBJ whole genome shotgun (WGS) entry which is preliminary data.</text>
</comment>
<dbReference type="InterPro" id="IPR008979">
    <property type="entry name" value="Galactose-bd-like_sf"/>
</dbReference>
<feature type="compositionally biased region" description="Low complexity" evidence="6">
    <location>
        <begin position="410"/>
        <end position="419"/>
    </location>
</feature>
<dbReference type="EMBL" id="JAUSQU010000001">
    <property type="protein sequence ID" value="MDP9841074.1"/>
    <property type="molecule type" value="Genomic_DNA"/>
</dbReference>
<keyword evidence="7" id="KW-0472">Membrane</keyword>
<dbReference type="Gene3D" id="2.60.120.260">
    <property type="entry name" value="Galactose-binding domain-like"/>
    <property type="match status" value="1"/>
</dbReference>
<evidence type="ECO:0000259" key="8">
    <source>
        <dbReference type="PROSITE" id="PS50893"/>
    </source>
</evidence>
<sequence>MKLVGRPATWVAVVAVLVVGVATWLLWPSAPQVRAQDQMIQVLDGPGDDQRVTLDASFFPPAGGGKAPVVLLAHGFGGSKQSVREPALRLAQEGYAVLTWSARGFGRSTGEIALNSPDYEVKDVRQLVDWVAKRPEVQLDANGDPRVGIAGGSYGGAIALMAAAHDGRIDAIVPQITWYDLADALFPNATGQGPQNGVFKRMWAGLFFSRGGPSPAVPGIGTAAGQETPGGLAARPAAPPTAQEVRCGRFLPEICDMYQQVAQTGQATASAVETLRRSSPISVPGKIKIPTLLLQGQRDSLFTLGQADANARAIAATGAPVDVAWFDGGHDGGNGEVDWIHEETLGWFDRYLKKTAGTDRADNAFTVTRDGGRDPGTRRPVQLHATAAGYAGLSGTGQTSVPVGGPEQRVASPPGGSPSSISAVPGFGGLAGGSANLGLSIDMAGQSAVFDSAPLTAPLQVTGSSTVKVRVSVEPGEPSPADPAGAGEGGNEDGEARRGDVTLFAKLYDVAGDTQAPILPEGLVAPIRITVPEGGSGEATVTLPAIDHGFDVGHRLRVAFTTTDLGYSTPAAPAVYKVALASPAVTVPTYAALRTPSTGPAWWTWALPLASLVAAAVLLLAGRRRMRDDHDPALDSVPLRIDGLTKAYGNGELAVNDLSFTVEHGQVLGLLGPNGAGKTTTLRMLMGLIHPDAGEIRIFGHKVVPGAPVLSRLGSFVEGPGFMPHMNGRDNLELYWKATGRPTEDAHFAEALEIAGLGKALERAVRTYSQGMRQRLAIAQAMLGLPDLLVLDEPTNGLDPPQIREMRAVLIRYAAQGRTVIVSSHLLAEVEQTCSHVVVMHRGSLITTGPVDELLRSRTPVNGSGPRLEDVFLDLIGEKA</sequence>
<dbReference type="SUPFAM" id="SSF52540">
    <property type="entry name" value="P-loop containing nucleoside triphosphate hydrolases"/>
    <property type="match status" value="1"/>
</dbReference>
<keyword evidence="7" id="KW-1133">Transmembrane helix</keyword>
<evidence type="ECO:0000256" key="6">
    <source>
        <dbReference type="SAM" id="MobiDB-lite"/>
    </source>
</evidence>
<dbReference type="InterPro" id="IPR003439">
    <property type="entry name" value="ABC_transporter-like_ATP-bd"/>
</dbReference>
<organism evidence="9 10">
    <name type="scientific">Streptosporangium lutulentum</name>
    <dbReference type="NCBI Taxonomy" id="1461250"/>
    <lineage>
        <taxon>Bacteria</taxon>
        <taxon>Bacillati</taxon>
        <taxon>Actinomycetota</taxon>
        <taxon>Actinomycetes</taxon>
        <taxon>Streptosporangiales</taxon>
        <taxon>Streptosporangiaceae</taxon>
        <taxon>Streptosporangium</taxon>
    </lineage>
</organism>
<dbReference type="Pfam" id="PF00005">
    <property type="entry name" value="ABC_tran"/>
    <property type="match status" value="1"/>
</dbReference>
<keyword evidence="3" id="KW-0547">Nucleotide-binding</keyword>
<evidence type="ECO:0000256" key="4">
    <source>
        <dbReference type="ARBA" id="ARBA00022801"/>
    </source>
</evidence>
<dbReference type="SMART" id="SM00939">
    <property type="entry name" value="PepX_C"/>
    <property type="match status" value="1"/>
</dbReference>
<dbReference type="NCBIfam" id="TIGR00976">
    <property type="entry name" value="CocE_NonD"/>
    <property type="match status" value="1"/>
</dbReference>
<evidence type="ECO:0000256" key="7">
    <source>
        <dbReference type="SAM" id="Phobius"/>
    </source>
</evidence>
<keyword evidence="4" id="KW-0378">Hydrolase</keyword>
<dbReference type="PROSITE" id="PS00211">
    <property type="entry name" value="ABC_TRANSPORTER_1"/>
    <property type="match status" value="1"/>
</dbReference>
<keyword evidence="5 9" id="KW-0067">ATP-binding</keyword>
<dbReference type="Gene3D" id="3.40.50.1820">
    <property type="entry name" value="alpha/beta hydrolase"/>
    <property type="match status" value="1"/>
</dbReference>
<dbReference type="InterPro" id="IPR000383">
    <property type="entry name" value="Xaa-Pro-like_dom"/>
</dbReference>
<protein>
    <submittedName>
        <fullName evidence="9">ABC-2 type transport system ATP-binding protein</fullName>
    </submittedName>
</protein>
<dbReference type="Gene3D" id="3.40.50.300">
    <property type="entry name" value="P-loop containing nucleotide triphosphate hydrolases"/>
    <property type="match status" value="1"/>
</dbReference>
<dbReference type="InterPro" id="IPR017871">
    <property type="entry name" value="ABC_transporter-like_CS"/>
</dbReference>
<comment type="similarity">
    <text evidence="1">Belongs to the ABC transporter superfamily.</text>
</comment>
<dbReference type="GO" id="GO:0005524">
    <property type="term" value="F:ATP binding"/>
    <property type="evidence" value="ECO:0007669"/>
    <property type="project" value="UniProtKB-KW"/>
</dbReference>
<dbReference type="PROSITE" id="PS50893">
    <property type="entry name" value="ABC_TRANSPORTER_2"/>
    <property type="match status" value="1"/>
</dbReference>
<dbReference type="PANTHER" id="PTHR43335">
    <property type="entry name" value="ABC TRANSPORTER, ATP-BINDING PROTEIN"/>
    <property type="match status" value="1"/>
</dbReference>
<keyword evidence="2" id="KW-0813">Transport</keyword>
<evidence type="ECO:0000256" key="3">
    <source>
        <dbReference type="ARBA" id="ARBA00022741"/>
    </source>
</evidence>
<evidence type="ECO:0000256" key="2">
    <source>
        <dbReference type="ARBA" id="ARBA00022448"/>
    </source>
</evidence>
<feature type="domain" description="ABC transporter" evidence="8">
    <location>
        <begin position="639"/>
        <end position="867"/>
    </location>
</feature>
<dbReference type="SUPFAM" id="SSF53474">
    <property type="entry name" value="alpha/beta-Hydrolases"/>
    <property type="match status" value="1"/>
</dbReference>
<evidence type="ECO:0000313" key="9">
    <source>
        <dbReference type="EMBL" id="MDP9841074.1"/>
    </source>
</evidence>
<dbReference type="InterPro" id="IPR029058">
    <property type="entry name" value="AB_hydrolase_fold"/>
</dbReference>
<dbReference type="InterPro" id="IPR003593">
    <property type="entry name" value="AAA+_ATPase"/>
</dbReference>
<dbReference type="SUPFAM" id="SSF49785">
    <property type="entry name" value="Galactose-binding domain-like"/>
    <property type="match status" value="1"/>
</dbReference>
<dbReference type="PANTHER" id="PTHR43335:SF4">
    <property type="entry name" value="ABC TRANSPORTER, ATP-BINDING PROTEIN"/>
    <property type="match status" value="1"/>
</dbReference>
<evidence type="ECO:0000256" key="1">
    <source>
        <dbReference type="ARBA" id="ARBA00005417"/>
    </source>
</evidence>
<dbReference type="InterPro" id="IPR013736">
    <property type="entry name" value="Xaa-Pro_dipept_C"/>
</dbReference>
<evidence type="ECO:0000313" key="10">
    <source>
        <dbReference type="Proteomes" id="UP001225356"/>
    </source>
</evidence>
<evidence type="ECO:0000256" key="5">
    <source>
        <dbReference type="ARBA" id="ARBA00022840"/>
    </source>
</evidence>
<dbReference type="Proteomes" id="UP001225356">
    <property type="component" value="Unassembled WGS sequence"/>
</dbReference>
<dbReference type="Pfam" id="PF02129">
    <property type="entry name" value="Peptidase_S15"/>
    <property type="match status" value="1"/>
</dbReference>
<proteinExistence type="inferred from homology"/>
<feature type="region of interest" description="Disordered" evidence="6">
    <location>
        <begin position="391"/>
        <end position="419"/>
    </location>
</feature>